<sequence>MSRYVQEDVSSEEIERQRALYGPLAQSVRELADAVIRTEVDDAEIAAARAGIEAITERLRERQIAGSYGVRFNAAGEGRAWGNAVVGTRNPVAPPLKVHHDSSGRAWAEFHLGAAYEGPPGLVHGGVSALILDQMLGEAAGAGGKPGMTGTLTLRYRRGTPLGELRAEAHIDRVEGVKTYAVGHVADAEGVTVEAEGVFILPKWACRALEKQAREQQDEPPPTRFE</sequence>
<dbReference type="Pfam" id="PF03061">
    <property type="entry name" value="4HBT"/>
    <property type="match status" value="1"/>
</dbReference>
<dbReference type="PANTHER" id="PTHR12418:SF19">
    <property type="entry name" value="ACYL-COENZYME A THIOESTERASE THEM4"/>
    <property type="match status" value="1"/>
</dbReference>
<evidence type="ECO:0000256" key="4">
    <source>
        <dbReference type="ARBA" id="ARBA00022475"/>
    </source>
</evidence>
<dbReference type="PANTHER" id="PTHR12418">
    <property type="entry name" value="ACYL-COENZYME A THIOESTERASE THEM4"/>
    <property type="match status" value="1"/>
</dbReference>
<evidence type="ECO:0000256" key="19">
    <source>
        <dbReference type="ARBA" id="ARBA00047588"/>
    </source>
</evidence>
<dbReference type="EC" id="3.1.2.2" evidence="16"/>
<dbReference type="RefSeq" id="WP_344147495.1">
    <property type="nucleotide sequence ID" value="NZ_BAAAQR010000001.1"/>
</dbReference>
<reference evidence="26" key="1">
    <citation type="journal article" date="2019" name="Int. J. Syst. Evol. Microbiol.">
        <title>The Global Catalogue of Microorganisms (GCM) 10K type strain sequencing project: providing services to taxonomists for standard genome sequencing and annotation.</title>
        <authorList>
            <consortium name="The Broad Institute Genomics Platform"/>
            <consortium name="The Broad Institute Genome Sequencing Center for Infectious Disease"/>
            <person name="Wu L."/>
            <person name="Ma J."/>
        </authorList>
    </citation>
    <scope>NUCLEOTIDE SEQUENCE [LARGE SCALE GENOMIC DNA]</scope>
    <source>
        <strain evidence="26">JCM 16022</strain>
    </source>
</reference>
<evidence type="ECO:0000256" key="16">
    <source>
        <dbReference type="ARBA" id="ARBA00038848"/>
    </source>
</evidence>
<evidence type="ECO:0000256" key="22">
    <source>
        <dbReference type="ARBA" id="ARBA00048074"/>
    </source>
</evidence>
<keyword evidence="26" id="KW-1185">Reference proteome</keyword>
<evidence type="ECO:0000256" key="2">
    <source>
        <dbReference type="ARBA" id="ARBA00004496"/>
    </source>
</evidence>
<comment type="subcellular location">
    <subcellularLocation>
        <location evidence="3">Cell projection</location>
        <location evidence="3">Ruffle membrane</location>
    </subcellularLocation>
    <subcellularLocation>
        <location evidence="2">Cytoplasm</location>
    </subcellularLocation>
    <subcellularLocation>
        <location evidence="1">Membrane</location>
        <topology evidence="1">Peripheral membrane protein</topology>
    </subcellularLocation>
</comment>
<gene>
    <name evidence="25" type="ORF">GCM10009844_06580</name>
</gene>
<evidence type="ECO:0000256" key="1">
    <source>
        <dbReference type="ARBA" id="ARBA00004170"/>
    </source>
</evidence>
<evidence type="ECO:0000256" key="7">
    <source>
        <dbReference type="ARBA" id="ARBA00022801"/>
    </source>
</evidence>
<protein>
    <recommendedName>
        <fullName evidence="17">Acyl-coenzyme A thioesterase THEM4</fullName>
        <ecNumber evidence="16">3.1.2.2</ecNumber>
    </recommendedName>
    <alternativeName>
        <fullName evidence="18">Thioesterase superfamily member 4</fullName>
    </alternativeName>
</protein>
<proteinExistence type="inferred from homology"/>
<keyword evidence="10" id="KW-0443">Lipid metabolism</keyword>
<evidence type="ECO:0000256" key="9">
    <source>
        <dbReference type="ARBA" id="ARBA00022946"/>
    </source>
</evidence>
<comment type="catalytic activity">
    <reaction evidence="13">
        <text>(5Z,8Z,11Z,14Z)-eicosatetraenoyl-CoA + H2O = (5Z,8Z,11Z,14Z)-eicosatetraenoate + CoA + H(+)</text>
        <dbReference type="Rhea" id="RHEA:40151"/>
        <dbReference type="ChEBI" id="CHEBI:15377"/>
        <dbReference type="ChEBI" id="CHEBI:15378"/>
        <dbReference type="ChEBI" id="CHEBI:32395"/>
        <dbReference type="ChEBI" id="CHEBI:57287"/>
        <dbReference type="ChEBI" id="CHEBI:57368"/>
    </reaction>
    <physiologicalReaction direction="left-to-right" evidence="13">
        <dbReference type="Rhea" id="RHEA:40152"/>
    </physiologicalReaction>
</comment>
<keyword evidence="4" id="KW-1003">Cell membrane</keyword>
<comment type="catalytic activity">
    <reaction evidence="22">
        <text>dodecanoyl-CoA + H2O = dodecanoate + CoA + H(+)</text>
        <dbReference type="Rhea" id="RHEA:30135"/>
        <dbReference type="ChEBI" id="CHEBI:15377"/>
        <dbReference type="ChEBI" id="CHEBI:15378"/>
        <dbReference type="ChEBI" id="CHEBI:18262"/>
        <dbReference type="ChEBI" id="CHEBI:57287"/>
        <dbReference type="ChEBI" id="CHEBI:57375"/>
    </reaction>
    <physiologicalReaction direction="left-to-right" evidence="22">
        <dbReference type="Rhea" id="RHEA:30136"/>
    </physiologicalReaction>
</comment>
<evidence type="ECO:0000256" key="5">
    <source>
        <dbReference type="ARBA" id="ARBA00022490"/>
    </source>
</evidence>
<feature type="domain" description="Thioesterase" evidence="24">
    <location>
        <begin position="121"/>
        <end position="191"/>
    </location>
</feature>
<keyword evidence="11" id="KW-0472">Membrane</keyword>
<dbReference type="Proteomes" id="UP001501771">
    <property type="component" value="Unassembled WGS sequence"/>
</dbReference>
<keyword evidence="7" id="KW-0378">Hydrolase</keyword>
<evidence type="ECO:0000256" key="21">
    <source>
        <dbReference type="ARBA" id="ARBA00047969"/>
    </source>
</evidence>
<evidence type="ECO:0000256" key="17">
    <source>
        <dbReference type="ARBA" id="ARBA00040123"/>
    </source>
</evidence>
<evidence type="ECO:0000256" key="15">
    <source>
        <dbReference type="ARBA" id="ARBA00038456"/>
    </source>
</evidence>
<comment type="caution">
    <text evidence="25">The sequence shown here is derived from an EMBL/GenBank/DDBJ whole genome shotgun (WGS) entry which is preliminary data.</text>
</comment>
<evidence type="ECO:0000256" key="20">
    <source>
        <dbReference type="ARBA" id="ARBA00047734"/>
    </source>
</evidence>
<evidence type="ECO:0000313" key="26">
    <source>
        <dbReference type="Proteomes" id="UP001501771"/>
    </source>
</evidence>
<evidence type="ECO:0000259" key="24">
    <source>
        <dbReference type="Pfam" id="PF03061"/>
    </source>
</evidence>
<evidence type="ECO:0000256" key="14">
    <source>
        <dbReference type="ARBA" id="ARBA00037002"/>
    </source>
</evidence>
<name>A0ABP5KZK8_9ACTN</name>
<evidence type="ECO:0000256" key="12">
    <source>
        <dbReference type="ARBA" id="ARBA00023273"/>
    </source>
</evidence>
<comment type="catalytic activity">
    <reaction evidence="20">
        <text>hexadecanoyl-CoA + H2O = hexadecanoate + CoA + H(+)</text>
        <dbReference type="Rhea" id="RHEA:16645"/>
        <dbReference type="ChEBI" id="CHEBI:7896"/>
        <dbReference type="ChEBI" id="CHEBI:15377"/>
        <dbReference type="ChEBI" id="CHEBI:15378"/>
        <dbReference type="ChEBI" id="CHEBI:57287"/>
        <dbReference type="ChEBI" id="CHEBI:57379"/>
        <dbReference type="EC" id="3.1.2.2"/>
    </reaction>
    <physiologicalReaction direction="left-to-right" evidence="20">
        <dbReference type="Rhea" id="RHEA:16646"/>
    </physiologicalReaction>
</comment>
<dbReference type="InterPro" id="IPR029069">
    <property type="entry name" value="HotDog_dom_sf"/>
</dbReference>
<evidence type="ECO:0000256" key="18">
    <source>
        <dbReference type="ARBA" id="ARBA00043210"/>
    </source>
</evidence>
<evidence type="ECO:0000256" key="13">
    <source>
        <dbReference type="ARBA" id="ARBA00035852"/>
    </source>
</evidence>
<evidence type="ECO:0000256" key="10">
    <source>
        <dbReference type="ARBA" id="ARBA00023098"/>
    </source>
</evidence>
<evidence type="ECO:0000256" key="3">
    <source>
        <dbReference type="ARBA" id="ARBA00004632"/>
    </source>
</evidence>
<comment type="catalytic activity">
    <reaction evidence="14">
        <text>(9Z)-octadecenoyl-CoA + H2O = (9Z)-octadecenoate + CoA + H(+)</text>
        <dbReference type="Rhea" id="RHEA:40139"/>
        <dbReference type="ChEBI" id="CHEBI:15377"/>
        <dbReference type="ChEBI" id="CHEBI:15378"/>
        <dbReference type="ChEBI" id="CHEBI:30823"/>
        <dbReference type="ChEBI" id="CHEBI:57287"/>
        <dbReference type="ChEBI" id="CHEBI:57387"/>
    </reaction>
    <physiologicalReaction direction="left-to-right" evidence="14">
        <dbReference type="Rhea" id="RHEA:40140"/>
    </physiologicalReaction>
</comment>
<comment type="catalytic activity">
    <reaction evidence="23">
        <text>tetradecanoyl-CoA + H2O = tetradecanoate + CoA + H(+)</text>
        <dbReference type="Rhea" id="RHEA:40119"/>
        <dbReference type="ChEBI" id="CHEBI:15377"/>
        <dbReference type="ChEBI" id="CHEBI:15378"/>
        <dbReference type="ChEBI" id="CHEBI:30807"/>
        <dbReference type="ChEBI" id="CHEBI:57287"/>
        <dbReference type="ChEBI" id="CHEBI:57385"/>
    </reaction>
    <physiologicalReaction direction="left-to-right" evidence="23">
        <dbReference type="Rhea" id="RHEA:40120"/>
    </physiologicalReaction>
</comment>
<dbReference type="InterPro" id="IPR006683">
    <property type="entry name" value="Thioestr_dom"/>
</dbReference>
<accession>A0ABP5KZK8</accession>
<evidence type="ECO:0000256" key="8">
    <source>
        <dbReference type="ARBA" id="ARBA00022832"/>
    </source>
</evidence>
<organism evidence="25 26">
    <name type="scientific">Nocardioides koreensis</name>
    <dbReference type="NCBI Taxonomy" id="433651"/>
    <lineage>
        <taxon>Bacteria</taxon>
        <taxon>Bacillati</taxon>
        <taxon>Actinomycetota</taxon>
        <taxon>Actinomycetes</taxon>
        <taxon>Propionibacteriales</taxon>
        <taxon>Nocardioidaceae</taxon>
        <taxon>Nocardioides</taxon>
    </lineage>
</organism>
<dbReference type="EMBL" id="BAAAQR010000001">
    <property type="protein sequence ID" value="GAA2138500.1"/>
    <property type="molecule type" value="Genomic_DNA"/>
</dbReference>
<dbReference type="InterPro" id="IPR052365">
    <property type="entry name" value="THEM4/THEM5_acyl-CoA_thioest"/>
</dbReference>
<keyword evidence="6" id="KW-0053">Apoptosis</keyword>
<comment type="catalytic activity">
    <reaction evidence="21">
        <text>decanoyl-CoA + H2O = decanoate + CoA + H(+)</text>
        <dbReference type="Rhea" id="RHEA:40059"/>
        <dbReference type="ChEBI" id="CHEBI:15377"/>
        <dbReference type="ChEBI" id="CHEBI:15378"/>
        <dbReference type="ChEBI" id="CHEBI:27689"/>
        <dbReference type="ChEBI" id="CHEBI:57287"/>
        <dbReference type="ChEBI" id="CHEBI:61430"/>
    </reaction>
    <physiologicalReaction direction="left-to-right" evidence="21">
        <dbReference type="Rhea" id="RHEA:40060"/>
    </physiologicalReaction>
</comment>
<keyword evidence="8" id="KW-0276">Fatty acid metabolism</keyword>
<evidence type="ECO:0000256" key="23">
    <source>
        <dbReference type="ARBA" id="ARBA00048180"/>
    </source>
</evidence>
<dbReference type="Gene3D" id="3.10.129.10">
    <property type="entry name" value="Hotdog Thioesterase"/>
    <property type="match status" value="1"/>
</dbReference>
<keyword evidence="12" id="KW-0966">Cell projection</keyword>
<evidence type="ECO:0000256" key="6">
    <source>
        <dbReference type="ARBA" id="ARBA00022703"/>
    </source>
</evidence>
<dbReference type="SUPFAM" id="SSF54637">
    <property type="entry name" value="Thioesterase/thiol ester dehydrase-isomerase"/>
    <property type="match status" value="1"/>
</dbReference>
<dbReference type="CDD" id="cd03443">
    <property type="entry name" value="PaaI_thioesterase"/>
    <property type="match status" value="1"/>
</dbReference>
<keyword evidence="5" id="KW-0963">Cytoplasm</keyword>
<comment type="similarity">
    <text evidence="15">Belongs to the THEM4/THEM5 thioesterase family.</text>
</comment>
<evidence type="ECO:0000313" key="25">
    <source>
        <dbReference type="EMBL" id="GAA2138500.1"/>
    </source>
</evidence>
<evidence type="ECO:0000256" key="11">
    <source>
        <dbReference type="ARBA" id="ARBA00023136"/>
    </source>
</evidence>
<keyword evidence="9" id="KW-0809">Transit peptide</keyword>
<comment type="catalytic activity">
    <reaction evidence="19">
        <text>octanoyl-CoA + H2O = octanoate + CoA + H(+)</text>
        <dbReference type="Rhea" id="RHEA:30143"/>
        <dbReference type="ChEBI" id="CHEBI:15377"/>
        <dbReference type="ChEBI" id="CHEBI:15378"/>
        <dbReference type="ChEBI" id="CHEBI:25646"/>
        <dbReference type="ChEBI" id="CHEBI:57287"/>
        <dbReference type="ChEBI" id="CHEBI:57386"/>
    </reaction>
    <physiologicalReaction direction="left-to-right" evidence="19">
        <dbReference type="Rhea" id="RHEA:30144"/>
    </physiologicalReaction>
</comment>